<reference evidence="2" key="1">
    <citation type="submission" date="2019-12" db="EMBL/GenBank/DDBJ databases">
        <title>An insight into the sialome of adult female Ixodes ricinus ticks feeding for 6 days.</title>
        <authorList>
            <person name="Perner J."/>
            <person name="Ribeiro J.M.C."/>
        </authorList>
    </citation>
    <scope>NUCLEOTIDE SEQUENCE</scope>
    <source>
        <strain evidence="2">Semi-engorged</strain>
        <tissue evidence="2">Salivary glands</tissue>
    </source>
</reference>
<feature type="transmembrane region" description="Helical" evidence="1">
    <location>
        <begin position="44"/>
        <end position="70"/>
    </location>
</feature>
<dbReference type="AlphaFoldDB" id="A0A6B0U1Q3"/>
<name>A0A6B0U1Q3_IXORI</name>
<accession>A0A6B0U1Q3</accession>
<keyword evidence="1" id="KW-1133">Transmembrane helix</keyword>
<dbReference type="EMBL" id="GIFC01001044">
    <property type="protein sequence ID" value="MXU83127.1"/>
    <property type="molecule type" value="Transcribed_RNA"/>
</dbReference>
<evidence type="ECO:0000313" key="2">
    <source>
        <dbReference type="EMBL" id="MXU83127.1"/>
    </source>
</evidence>
<keyword evidence="1" id="KW-0472">Membrane</keyword>
<protein>
    <submittedName>
        <fullName evidence="2">Uncharacterized protein</fullName>
    </submittedName>
</protein>
<organism evidence="2">
    <name type="scientific">Ixodes ricinus</name>
    <name type="common">Common tick</name>
    <name type="synonym">Acarus ricinus</name>
    <dbReference type="NCBI Taxonomy" id="34613"/>
    <lineage>
        <taxon>Eukaryota</taxon>
        <taxon>Metazoa</taxon>
        <taxon>Ecdysozoa</taxon>
        <taxon>Arthropoda</taxon>
        <taxon>Chelicerata</taxon>
        <taxon>Arachnida</taxon>
        <taxon>Acari</taxon>
        <taxon>Parasitiformes</taxon>
        <taxon>Ixodida</taxon>
        <taxon>Ixodoidea</taxon>
        <taxon>Ixodidae</taxon>
        <taxon>Ixodinae</taxon>
        <taxon>Ixodes</taxon>
    </lineage>
</organism>
<proteinExistence type="predicted"/>
<sequence length="73" mass="8416">MRTCTSVASSVLVCVFFHWSSSFSTFKSHKAMRVLHAQLIPVTLFYICLLLWMVQTCGHTFHLCFLLVCIGMW</sequence>
<evidence type="ECO:0000256" key="1">
    <source>
        <dbReference type="SAM" id="Phobius"/>
    </source>
</evidence>
<keyword evidence="1" id="KW-0812">Transmembrane</keyword>